<evidence type="ECO:0000313" key="4">
    <source>
        <dbReference type="Proteomes" id="UP000290189"/>
    </source>
</evidence>
<evidence type="ECO:0000256" key="1">
    <source>
        <dbReference type="SAM" id="MobiDB-lite"/>
    </source>
</evidence>
<keyword evidence="3" id="KW-0496">Mitochondrion</keyword>
<dbReference type="EMBL" id="OVEO01000007">
    <property type="protein sequence ID" value="SPQ97445.1"/>
    <property type="molecule type" value="Genomic_DNA"/>
</dbReference>
<reference evidence="3 4" key="1">
    <citation type="submission" date="2018-03" db="EMBL/GenBank/DDBJ databases">
        <authorList>
            <person name="Fogelqvist J."/>
        </authorList>
    </citation>
    <scope>NUCLEOTIDE SEQUENCE [LARGE SCALE GENOMIC DNA]</scope>
</reference>
<dbReference type="Proteomes" id="UP000290189">
    <property type="component" value="Unassembled WGS sequence"/>
</dbReference>
<organism evidence="3 4">
    <name type="scientific">Plasmodiophora brassicae</name>
    <name type="common">Clubroot disease agent</name>
    <dbReference type="NCBI Taxonomy" id="37360"/>
    <lineage>
        <taxon>Eukaryota</taxon>
        <taxon>Sar</taxon>
        <taxon>Rhizaria</taxon>
        <taxon>Endomyxa</taxon>
        <taxon>Phytomyxea</taxon>
        <taxon>Plasmodiophorida</taxon>
        <taxon>Plasmodiophoridae</taxon>
        <taxon>Plasmodiophora</taxon>
    </lineage>
</organism>
<dbReference type="InterPro" id="IPR000719">
    <property type="entry name" value="Prot_kinase_dom"/>
</dbReference>
<dbReference type="SMART" id="SM00220">
    <property type="entry name" value="S_TKc"/>
    <property type="match status" value="1"/>
</dbReference>
<dbReference type="GO" id="GO:0005524">
    <property type="term" value="F:ATP binding"/>
    <property type="evidence" value="ECO:0007669"/>
    <property type="project" value="InterPro"/>
</dbReference>
<sequence length="543" mass="61280">MDQFEIDESRCVFDGEVRTYPARWRAVPENGALLWPLLCRWAPLPRESSSGIYQRLVALIDAHERNLLVTVAVLGDFADRIMTLTRALTLDGIRDGQWPRAVIVIETNHDLTWRVVALQTRRITDRDLRGRLRALLHLVDGMHRHRHPHGAIHAAGIQVDEDGALRLPVPVIDERVGSRRHCCDYCAPERVRSDPHPPAALASDVWAVACAFLEMTTGLSMFAGVDAGQILCRQIQFHDVPVGEYIGRDRADHDDEFRSMLAMMLAVDEECRAGIHDVVRHRYWNVGIDRRSTICVQPEPEPAPATICTQVCGRSRQWWRKDVLSDDSDDSLSSGGDDDYVGGRITSPVRAGSPAVPTLDELDMNEVRVCVGRWYRQVSGHPGRPSRVLIRLQVGEQLFKSDQVPFEDDGRQQELNVQHTFLMKHDRLVALCETSPLVVLLYGIRDLPHSMETETSCLASAQVDMSALLSGFPFLTGYYHFDKPEFGQVEIRIEPSRSCDTRMHHSESAIKRDPLDNAAMGAMSTMTLFDEFIQESLELPINR</sequence>
<evidence type="ECO:0000259" key="2">
    <source>
        <dbReference type="PROSITE" id="PS50011"/>
    </source>
</evidence>
<feature type="compositionally biased region" description="Acidic residues" evidence="1">
    <location>
        <begin position="325"/>
        <end position="340"/>
    </location>
</feature>
<dbReference type="Gene3D" id="1.10.510.10">
    <property type="entry name" value="Transferase(Phosphotransferase) domain 1"/>
    <property type="match status" value="1"/>
</dbReference>
<dbReference type="SUPFAM" id="SSF56112">
    <property type="entry name" value="Protein kinase-like (PK-like)"/>
    <property type="match status" value="1"/>
</dbReference>
<name>A0A3P3YBA5_PLABS</name>
<dbReference type="AlphaFoldDB" id="A0A3P3YBA5"/>
<geneLocation type="mitochondrion" evidence="3"/>
<dbReference type="Pfam" id="PF00069">
    <property type="entry name" value="Pkinase"/>
    <property type="match status" value="1"/>
</dbReference>
<gene>
    <name evidence="3" type="ORF">PLBR_LOCUS4660</name>
</gene>
<dbReference type="InterPro" id="IPR011009">
    <property type="entry name" value="Kinase-like_dom_sf"/>
</dbReference>
<feature type="region of interest" description="Disordered" evidence="1">
    <location>
        <begin position="325"/>
        <end position="346"/>
    </location>
</feature>
<evidence type="ECO:0000313" key="3">
    <source>
        <dbReference type="EMBL" id="SPQ97445.1"/>
    </source>
</evidence>
<dbReference type="PROSITE" id="PS50011">
    <property type="entry name" value="PROTEIN_KINASE_DOM"/>
    <property type="match status" value="1"/>
</dbReference>
<accession>A0A3P3YBA5</accession>
<proteinExistence type="predicted"/>
<protein>
    <recommendedName>
        <fullName evidence="2">Protein kinase domain-containing protein</fullName>
    </recommendedName>
</protein>
<feature type="domain" description="Protein kinase" evidence="2">
    <location>
        <begin position="1"/>
        <end position="284"/>
    </location>
</feature>
<dbReference type="GO" id="GO:0004672">
    <property type="term" value="F:protein kinase activity"/>
    <property type="evidence" value="ECO:0007669"/>
    <property type="project" value="InterPro"/>
</dbReference>